<accession>A0ABR2ICY6</accession>
<sequence>MSEKDPKEQILKNAQEILSDQAGEIEIPTFWQLELKPNADGENEPVPVNFPDTTFLTLTNICLPEVTTPDNQPVDEPVRVFANVKGISDSRTLIATLIPGKIEHQIMNITFSPIDEVSIELKGKLPVHIVGVLNPDEEYYVFDDEEEEEEETKEEAKEEEKEK</sequence>
<dbReference type="InterPro" id="IPR041232">
    <property type="entry name" value="NPL"/>
</dbReference>
<organism evidence="3 4">
    <name type="scientific">Tritrichomonas musculus</name>
    <dbReference type="NCBI Taxonomy" id="1915356"/>
    <lineage>
        <taxon>Eukaryota</taxon>
        <taxon>Metamonada</taxon>
        <taxon>Parabasalia</taxon>
        <taxon>Tritrichomonadida</taxon>
        <taxon>Tritrichomonadidae</taxon>
        <taxon>Tritrichomonas</taxon>
    </lineage>
</organism>
<dbReference type="EMBL" id="JAPFFF010000018">
    <property type="protein sequence ID" value="KAK8860647.1"/>
    <property type="molecule type" value="Genomic_DNA"/>
</dbReference>
<protein>
    <recommendedName>
        <fullName evidence="2">Nucleoplasmin-like domain-containing protein</fullName>
    </recommendedName>
</protein>
<dbReference type="Gene3D" id="2.60.120.340">
    <property type="entry name" value="Nucleoplasmin core domain"/>
    <property type="match status" value="1"/>
</dbReference>
<dbReference type="Proteomes" id="UP001470230">
    <property type="component" value="Unassembled WGS sequence"/>
</dbReference>
<evidence type="ECO:0000259" key="2">
    <source>
        <dbReference type="Pfam" id="PF17800"/>
    </source>
</evidence>
<dbReference type="Pfam" id="PF17800">
    <property type="entry name" value="NPL"/>
    <property type="match status" value="1"/>
</dbReference>
<feature type="compositionally biased region" description="Acidic residues" evidence="1">
    <location>
        <begin position="140"/>
        <end position="153"/>
    </location>
</feature>
<feature type="compositionally biased region" description="Basic and acidic residues" evidence="1">
    <location>
        <begin position="154"/>
        <end position="163"/>
    </location>
</feature>
<keyword evidence="4" id="KW-1185">Reference proteome</keyword>
<comment type="caution">
    <text evidence="3">The sequence shown here is derived from an EMBL/GenBank/DDBJ whole genome shotgun (WGS) entry which is preliminary data.</text>
</comment>
<proteinExistence type="predicted"/>
<evidence type="ECO:0000313" key="4">
    <source>
        <dbReference type="Proteomes" id="UP001470230"/>
    </source>
</evidence>
<name>A0ABR2ICY6_9EUKA</name>
<evidence type="ECO:0000313" key="3">
    <source>
        <dbReference type="EMBL" id="KAK8860647.1"/>
    </source>
</evidence>
<gene>
    <name evidence="3" type="ORF">M9Y10_012312</name>
</gene>
<feature type="region of interest" description="Disordered" evidence="1">
    <location>
        <begin position="140"/>
        <end position="163"/>
    </location>
</feature>
<reference evidence="3 4" key="1">
    <citation type="submission" date="2024-04" db="EMBL/GenBank/DDBJ databases">
        <title>Tritrichomonas musculus Genome.</title>
        <authorList>
            <person name="Alves-Ferreira E."/>
            <person name="Grigg M."/>
            <person name="Lorenzi H."/>
            <person name="Galac M."/>
        </authorList>
    </citation>
    <scope>NUCLEOTIDE SEQUENCE [LARGE SCALE GENOMIC DNA]</scope>
    <source>
        <strain evidence="3 4">EAF2021</strain>
    </source>
</reference>
<evidence type="ECO:0000256" key="1">
    <source>
        <dbReference type="SAM" id="MobiDB-lite"/>
    </source>
</evidence>
<feature type="domain" description="Nucleoplasmin-like" evidence="2">
    <location>
        <begin position="30"/>
        <end position="132"/>
    </location>
</feature>